<organism evidence="1 2">
    <name type="scientific">Syntrophobotulus glycolicus (strain DSM 8271 / FlGlyR)</name>
    <dbReference type="NCBI Taxonomy" id="645991"/>
    <lineage>
        <taxon>Bacteria</taxon>
        <taxon>Bacillati</taxon>
        <taxon>Bacillota</taxon>
        <taxon>Clostridia</taxon>
        <taxon>Eubacteriales</taxon>
        <taxon>Desulfitobacteriaceae</taxon>
        <taxon>Syntrophobotulus</taxon>
    </lineage>
</organism>
<dbReference type="AlphaFoldDB" id="F0SX37"/>
<reference evidence="1 2" key="1">
    <citation type="journal article" date="2011" name="Stand. Genomic Sci.">
        <title>Complete genome sequence of Syntrophobotulus glycolicus type strain (FlGlyR).</title>
        <authorList>
            <person name="Han C."/>
            <person name="Mwirichia R."/>
            <person name="Chertkov O."/>
            <person name="Held B."/>
            <person name="Lapidus A."/>
            <person name="Nolan M."/>
            <person name="Lucas S."/>
            <person name="Hammon N."/>
            <person name="Deshpande S."/>
            <person name="Cheng J.F."/>
            <person name="Tapia R."/>
            <person name="Goodwin L."/>
            <person name="Pitluck S."/>
            <person name="Huntemann M."/>
            <person name="Liolios K."/>
            <person name="Ivanova N."/>
            <person name="Pagani I."/>
            <person name="Mavromatis K."/>
            <person name="Ovchinikova G."/>
            <person name="Pati A."/>
            <person name="Chen A."/>
            <person name="Palaniappan K."/>
            <person name="Land M."/>
            <person name="Hauser L."/>
            <person name="Brambilla E.M."/>
            <person name="Rohde M."/>
            <person name="Spring S."/>
            <person name="Sikorski J."/>
            <person name="Goker M."/>
            <person name="Woyke T."/>
            <person name="Bristow J."/>
            <person name="Eisen J.A."/>
            <person name="Markowitz V."/>
            <person name="Hugenholtz P."/>
            <person name="Kyrpides N.C."/>
            <person name="Klenk H.P."/>
            <person name="Detter J.C."/>
        </authorList>
    </citation>
    <scope>NUCLEOTIDE SEQUENCE [LARGE SCALE GENOMIC DNA]</scope>
    <source>
        <strain evidence="2">DSM 8271 / FlGlyR</strain>
    </source>
</reference>
<protein>
    <submittedName>
        <fullName evidence="1">Uncharacterized protein</fullName>
    </submittedName>
</protein>
<dbReference type="HOGENOM" id="CLU_1609951_0_0_9"/>
<evidence type="ECO:0000313" key="1">
    <source>
        <dbReference type="EMBL" id="ADY55820.1"/>
    </source>
</evidence>
<dbReference type="Proteomes" id="UP000007488">
    <property type="component" value="Chromosome"/>
</dbReference>
<dbReference type="STRING" id="645991.Sgly_1519"/>
<gene>
    <name evidence="1" type="ordered locus">Sgly_1519</name>
</gene>
<evidence type="ECO:0000313" key="2">
    <source>
        <dbReference type="Proteomes" id="UP000007488"/>
    </source>
</evidence>
<accession>F0SX37</accession>
<dbReference type="EMBL" id="CP002547">
    <property type="protein sequence ID" value="ADY55820.1"/>
    <property type="molecule type" value="Genomic_DNA"/>
</dbReference>
<dbReference type="RefSeq" id="WP_013624690.1">
    <property type="nucleotide sequence ID" value="NC_015172.1"/>
</dbReference>
<keyword evidence="2" id="KW-1185">Reference proteome</keyword>
<name>F0SX37_SYNGF</name>
<proteinExistence type="predicted"/>
<sequence length="165" mass="19227">MHHLEIPLSDPLSEKQAFYDEVSFGKADPVMKPAKKQELLSVLSELLENRVFPWCTEFSTDCVTRVLYGVYPPSAGFRFIYRVSPLFHWIGMFIIQEKTEQGYQDLFSTTAGGSRRLTEYCQENVAQTFIQEYIFRELAQIFDLYYRQEGRFYPAVLQLVPAISL</sequence>
<reference evidence="2" key="2">
    <citation type="submission" date="2011-02" db="EMBL/GenBank/DDBJ databases">
        <title>The complete genome of Syntrophobotulus glycolicus DSM 8271.</title>
        <authorList>
            <person name="Lucas S."/>
            <person name="Copeland A."/>
            <person name="Lapidus A."/>
            <person name="Bruce D."/>
            <person name="Goodwin L."/>
            <person name="Pitluck S."/>
            <person name="Kyrpides N."/>
            <person name="Mavromatis K."/>
            <person name="Pagani I."/>
            <person name="Ivanova N."/>
            <person name="Mikhailova N."/>
            <person name="Chertkov O."/>
            <person name="Held B."/>
            <person name="Detter J.C."/>
            <person name="Tapia R."/>
            <person name="Han C."/>
            <person name="Land M."/>
            <person name="Hauser L."/>
            <person name="Markowitz V."/>
            <person name="Cheng J.-F."/>
            <person name="Hugenholtz P."/>
            <person name="Woyke T."/>
            <person name="Wu D."/>
            <person name="Spring S."/>
            <person name="Schroeder M."/>
            <person name="Brambilla E."/>
            <person name="Klenk H.-P."/>
            <person name="Eisen J.A."/>
        </authorList>
    </citation>
    <scope>NUCLEOTIDE SEQUENCE [LARGE SCALE GENOMIC DNA]</scope>
    <source>
        <strain evidence="2">DSM 8271 / FlGlyR</strain>
    </source>
</reference>
<dbReference type="KEGG" id="sgy:Sgly_1519"/>